<dbReference type="Gene3D" id="1.20.1250.20">
    <property type="entry name" value="MFS general substrate transporter like domains"/>
    <property type="match status" value="1"/>
</dbReference>
<keyword evidence="11" id="KW-1185">Reference proteome</keyword>
<dbReference type="GO" id="GO:0001406">
    <property type="term" value="F:glycerophosphodiester transmembrane transporter activity"/>
    <property type="evidence" value="ECO:0007669"/>
    <property type="project" value="UniProtKB-ARBA"/>
</dbReference>
<comment type="similarity">
    <text evidence="2">Belongs to the major facilitator superfamily. Sugar transporter (TC 2.A.1.1) family.</text>
</comment>
<feature type="transmembrane region" description="Helical" evidence="8">
    <location>
        <begin position="181"/>
        <end position="209"/>
    </location>
</feature>
<evidence type="ECO:0000256" key="4">
    <source>
        <dbReference type="ARBA" id="ARBA00022692"/>
    </source>
</evidence>
<feature type="transmembrane region" description="Helical" evidence="8">
    <location>
        <begin position="428"/>
        <end position="448"/>
    </location>
</feature>
<dbReference type="SUPFAM" id="SSF103473">
    <property type="entry name" value="MFS general substrate transporter"/>
    <property type="match status" value="1"/>
</dbReference>
<dbReference type="EMBL" id="CAIF01000031">
    <property type="protein sequence ID" value="CCH41983.1"/>
    <property type="molecule type" value="Genomic_DNA"/>
</dbReference>
<feature type="region of interest" description="Disordered" evidence="7">
    <location>
        <begin position="478"/>
        <end position="500"/>
    </location>
</feature>
<evidence type="ECO:0000259" key="9">
    <source>
        <dbReference type="PROSITE" id="PS50850"/>
    </source>
</evidence>
<dbReference type="GO" id="GO:0046943">
    <property type="term" value="F:carboxylic acid transmembrane transporter activity"/>
    <property type="evidence" value="ECO:0007669"/>
    <property type="project" value="TreeGrafter"/>
</dbReference>
<evidence type="ECO:0000256" key="6">
    <source>
        <dbReference type="ARBA" id="ARBA00023136"/>
    </source>
</evidence>
<feature type="compositionally biased region" description="Basic and acidic residues" evidence="7">
    <location>
        <begin position="488"/>
        <end position="500"/>
    </location>
</feature>
<comment type="subcellular location">
    <subcellularLocation>
        <location evidence="1">Membrane</location>
        <topology evidence="1">Multi-pass membrane protein</topology>
    </subcellularLocation>
</comment>
<feature type="transmembrane region" description="Helical" evidence="8">
    <location>
        <begin position="114"/>
        <end position="136"/>
    </location>
</feature>
<gene>
    <name evidence="10" type="ORF">BN7_1522</name>
</gene>
<dbReference type="Pfam" id="PF00083">
    <property type="entry name" value="Sugar_tr"/>
    <property type="match status" value="1"/>
</dbReference>
<reference evidence="10 11" key="1">
    <citation type="journal article" date="2012" name="Eukaryot. Cell">
        <title>Draft genome sequence of Wickerhamomyces ciferrii NRRL Y-1031 F-60-10.</title>
        <authorList>
            <person name="Schneider J."/>
            <person name="Andrea H."/>
            <person name="Blom J."/>
            <person name="Jaenicke S."/>
            <person name="Ruckert C."/>
            <person name="Schorsch C."/>
            <person name="Szczepanowski R."/>
            <person name="Farwick M."/>
            <person name="Goesmann A."/>
            <person name="Puhler A."/>
            <person name="Schaffer S."/>
            <person name="Tauch A."/>
            <person name="Kohler T."/>
            <person name="Brinkrolf K."/>
        </authorList>
    </citation>
    <scope>NUCLEOTIDE SEQUENCE [LARGE SCALE GENOMIC DNA]</scope>
    <source>
        <strain evidence="11">ATCC 14091 / BCRC 22168 / CBS 111 / JCM 3599 / NBRC 0793 / NRRL Y-1031 F-60-10</strain>
    </source>
</reference>
<proteinExistence type="inferred from homology"/>
<evidence type="ECO:0000256" key="8">
    <source>
        <dbReference type="SAM" id="Phobius"/>
    </source>
</evidence>
<dbReference type="eggNOG" id="KOG0252">
    <property type="taxonomic scope" value="Eukaryota"/>
</dbReference>
<evidence type="ECO:0000256" key="1">
    <source>
        <dbReference type="ARBA" id="ARBA00004141"/>
    </source>
</evidence>
<dbReference type="PANTHER" id="PTHR23508">
    <property type="entry name" value="CARBOXYLIC ACID TRANSPORTER PROTEIN HOMOLOG"/>
    <property type="match status" value="1"/>
</dbReference>
<evidence type="ECO:0000256" key="3">
    <source>
        <dbReference type="ARBA" id="ARBA00022448"/>
    </source>
</evidence>
<dbReference type="FunFam" id="1.20.1250.20:FF:000140">
    <property type="entry name" value="Putative MFS phospholipid transporter"/>
    <property type="match status" value="1"/>
</dbReference>
<keyword evidence="3" id="KW-0813">Transport</keyword>
<feature type="transmembrane region" description="Helical" evidence="8">
    <location>
        <begin position="270"/>
        <end position="295"/>
    </location>
</feature>
<dbReference type="InterPro" id="IPR020846">
    <property type="entry name" value="MFS_dom"/>
</dbReference>
<keyword evidence="6 8" id="KW-0472">Membrane</keyword>
<feature type="transmembrane region" description="Helical" evidence="8">
    <location>
        <begin position="333"/>
        <end position="356"/>
    </location>
</feature>
<sequence>MSKEEDIKLAEENINTDVNSIAIKKHYDAEERLHRYDKKKSLSDIFAIVAAGCSLMTDGYFNSNMTMMNSLFTQMYPKEYTADMKTAVSNALLVGEVLGQVSIGLTCDYFGRKWAIVTTTLFIVLGSIMATASNGITITGMFWMMVVSRGVIGYGCGGEYCVASSAASESANETVKKRGRIFIWVTNLPLTLGGPFSLIVFLIVFSAAGTRHLEVVWRVCFGLGIVWPLSIFYFRLKMNTSHLYKEAAIQKKVPYPLVFKYYWRRLLGTCGCWFIFDFITFPNGIFSSTIIASVLDDTKDLKKVAEWTLLLNALSIPGVLLGSLVIDKWGRKNCLMIGFAGYLVIGLIIGCAYNQLKVIVPLFVVFYGLFNSFGSFGPGNCMGLTSSESFATPVRGTLYGLSAAIGKAGAAVGTQCFTKIQENLGKQWTFIIAAILGLIGILLAFFCIPHLKEDDLQMEDLRFEEYLRLNGYNGQIGLEKSDDSDESSVERFTIEEPVKN</sequence>
<dbReference type="Proteomes" id="UP000009328">
    <property type="component" value="Unassembled WGS sequence"/>
</dbReference>
<comment type="caution">
    <text evidence="10">The sequence shown here is derived from an EMBL/GenBank/DDBJ whole genome shotgun (WGS) entry which is preliminary data.</text>
</comment>
<feature type="domain" description="Major facilitator superfamily (MFS) profile" evidence="9">
    <location>
        <begin position="47"/>
        <end position="452"/>
    </location>
</feature>
<dbReference type="PANTHER" id="PTHR23508:SF10">
    <property type="entry name" value="CARBOXYLIC ACID TRANSPORTER PROTEIN HOMOLOG"/>
    <property type="match status" value="1"/>
</dbReference>
<keyword evidence="5 8" id="KW-1133">Transmembrane helix</keyword>
<feature type="transmembrane region" description="Helical" evidence="8">
    <location>
        <begin position="307"/>
        <end position="326"/>
    </location>
</feature>
<dbReference type="AlphaFoldDB" id="K0KLI6"/>
<dbReference type="InterPro" id="IPR005829">
    <property type="entry name" value="Sugar_transporter_CS"/>
</dbReference>
<keyword evidence="4 8" id="KW-0812">Transmembrane</keyword>
<feature type="transmembrane region" description="Helical" evidence="8">
    <location>
        <begin position="215"/>
        <end position="236"/>
    </location>
</feature>
<dbReference type="STRING" id="1206466.K0KLI6"/>
<dbReference type="FunCoup" id="K0KLI6">
    <property type="interactions" value="44"/>
</dbReference>
<evidence type="ECO:0000256" key="7">
    <source>
        <dbReference type="SAM" id="MobiDB-lite"/>
    </source>
</evidence>
<evidence type="ECO:0000256" key="2">
    <source>
        <dbReference type="ARBA" id="ARBA00010992"/>
    </source>
</evidence>
<dbReference type="InParanoid" id="K0KLI6"/>
<dbReference type="InterPro" id="IPR005828">
    <property type="entry name" value="MFS_sugar_transport-like"/>
</dbReference>
<dbReference type="HOGENOM" id="CLU_001265_46_12_1"/>
<evidence type="ECO:0000313" key="10">
    <source>
        <dbReference type="EMBL" id="CCH41983.1"/>
    </source>
</evidence>
<dbReference type="GO" id="GO:0005886">
    <property type="term" value="C:plasma membrane"/>
    <property type="evidence" value="ECO:0007669"/>
    <property type="project" value="TreeGrafter"/>
</dbReference>
<protein>
    <submittedName>
        <fullName evidence="10">Membrane protein</fullName>
    </submittedName>
</protein>
<dbReference type="PROSITE" id="PS00216">
    <property type="entry name" value="SUGAR_TRANSPORT_1"/>
    <property type="match status" value="1"/>
</dbReference>
<accession>K0KLI6</accession>
<organism evidence="10 11">
    <name type="scientific">Wickerhamomyces ciferrii (strain ATCC 14091 / BCRC 22168 / CBS 111 / JCM 3599 / NBRC 0793 / NRRL Y-1031 F-60-10)</name>
    <name type="common">Yeast</name>
    <name type="synonym">Pichia ciferrii</name>
    <dbReference type="NCBI Taxonomy" id="1206466"/>
    <lineage>
        <taxon>Eukaryota</taxon>
        <taxon>Fungi</taxon>
        <taxon>Dikarya</taxon>
        <taxon>Ascomycota</taxon>
        <taxon>Saccharomycotina</taxon>
        <taxon>Saccharomycetes</taxon>
        <taxon>Phaffomycetales</taxon>
        <taxon>Wickerhamomycetaceae</taxon>
        <taxon>Wickerhamomyces</taxon>
    </lineage>
</organism>
<dbReference type="PROSITE" id="PS50850">
    <property type="entry name" value="MFS"/>
    <property type="match status" value="1"/>
</dbReference>
<evidence type="ECO:0000256" key="5">
    <source>
        <dbReference type="ARBA" id="ARBA00022989"/>
    </source>
</evidence>
<evidence type="ECO:0000313" key="11">
    <source>
        <dbReference type="Proteomes" id="UP000009328"/>
    </source>
</evidence>
<name>K0KLI6_WICCF</name>
<dbReference type="InterPro" id="IPR036259">
    <property type="entry name" value="MFS_trans_sf"/>
</dbReference>
<feature type="transmembrane region" description="Helical" evidence="8">
    <location>
        <begin position="42"/>
        <end position="61"/>
    </location>
</feature>